<protein>
    <submittedName>
        <fullName evidence="2">DUF2384 domain-containing protein</fullName>
    </submittedName>
</protein>
<evidence type="ECO:0000313" key="3">
    <source>
        <dbReference type="Proteomes" id="UP000286482"/>
    </source>
</evidence>
<accession>A0A420EDS7</accession>
<evidence type="ECO:0000313" key="2">
    <source>
        <dbReference type="EMBL" id="RKF18835.1"/>
    </source>
</evidence>
<dbReference type="EMBL" id="RAQO01000005">
    <property type="protein sequence ID" value="RKF18835.1"/>
    <property type="molecule type" value="Genomic_DNA"/>
</dbReference>
<comment type="caution">
    <text evidence="2">The sequence shown here is derived from an EMBL/GenBank/DDBJ whole genome shotgun (WGS) entry which is preliminary data.</text>
</comment>
<sequence>MTEYAVTGEALFTKACEIFDGDTQLAQELFNTKIPALGNIKPNQLLKTSSERKSLSEYLHKLEHGEYS</sequence>
<dbReference type="AlphaFoldDB" id="A0A420EDS7"/>
<dbReference type="Proteomes" id="UP000286482">
    <property type="component" value="Unassembled WGS sequence"/>
</dbReference>
<gene>
    <name evidence="2" type="ORF">DBZ36_10625</name>
</gene>
<dbReference type="OrthoDB" id="6271553at2"/>
<name>A0A420EDS7_9ALTE</name>
<proteinExistence type="predicted"/>
<reference evidence="2 3" key="1">
    <citation type="submission" date="2018-09" db="EMBL/GenBank/DDBJ databases">
        <authorList>
            <person name="Wang Z."/>
        </authorList>
    </citation>
    <scope>NUCLEOTIDE SEQUENCE [LARGE SCALE GENOMIC DNA]</scope>
    <source>
        <strain evidence="2 3">ALS 81</strain>
    </source>
</reference>
<dbReference type="Pfam" id="PF09722">
    <property type="entry name" value="Xre_MbcA_ParS_C"/>
    <property type="match status" value="1"/>
</dbReference>
<dbReference type="RefSeq" id="WP_120354915.1">
    <property type="nucleotide sequence ID" value="NZ_RAQO01000005.1"/>
</dbReference>
<organism evidence="2 3">
    <name type="scientific">Alginatibacterium sediminis</name>
    <dbReference type="NCBI Taxonomy" id="2164068"/>
    <lineage>
        <taxon>Bacteria</taxon>
        <taxon>Pseudomonadati</taxon>
        <taxon>Pseudomonadota</taxon>
        <taxon>Gammaproteobacteria</taxon>
        <taxon>Alteromonadales</taxon>
        <taxon>Alteromonadaceae</taxon>
        <taxon>Alginatibacterium</taxon>
    </lineage>
</organism>
<feature type="domain" description="Antitoxin Xre/MbcA/ParS-like toxin-binding" evidence="1">
    <location>
        <begin position="17"/>
        <end position="65"/>
    </location>
</feature>
<dbReference type="InterPro" id="IPR024467">
    <property type="entry name" value="Xre/MbcA/ParS-like_toxin-bd"/>
</dbReference>
<evidence type="ECO:0000259" key="1">
    <source>
        <dbReference type="Pfam" id="PF09722"/>
    </source>
</evidence>
<keyword evidence="3" id="KW-1185">Reference proteome</keyword>